<name>A0A0D0DS51_9AGAM</name>
<evidence type="ECO:0000256" key="1">
    <source>
        <dbReference type="SAM" id="MobiDB-lite"/>
    </source>
</evidence>
<organism evidence="2 3">
    <name type="scientific">Paxillus rubicundulus Ve08.2h10</name>
    <dbReference type="NCBI Taxonomy" id="930991"/>
    <lineage>
        <taxon>Eukaryota</taxon>
        <taxon>Fungi</taxon>
        <taxon>Dikarya</taxon>
        <taxon>Basidiomycota</taxon>
        <taxon>Agaricomycotina</taxon>
        <taxon>Agaricomycetes</taxon>
        <taxon>Agaricomycetidae</taxon>
        <taxon>Boletales</taxon>
        <taxon>Paxilineae</taxon>
        <taxon>Paxillaceae</taxon>
        <taxon>Paxillus</taxon>
    </lineage>
</organism>
<dbReference type="Proteomes" id="UP000054538">
    <property type="component" value="Unassembled WGS sequence"/>
</dbReference>
<sequence>MKCLGFGRKPGGFSGPKRGLNLVGQDELRGWVGTEQVSQARQLSVKRSATDNDDGCHKIPGCSRN</sequence>
<feature type="region of interest" description="Disordered" evidence="1">
    <location>
        <begin position="1"/>
        <end position="20"/>
    </location>
</feature>
<gene>
    <name evidence="2" type="ORF">PAXRUDRAFT_831360</name>
</gene>
<dbReference type="EMBL" id="KN825467">
    <property type="protein sequence ID" value="KIK90821.1"/>
    <property type="molecule type" value="Genomic_DNA"/>
</dbReference>
<feature type="region of interest" description="Disordered" evidence="1">
    <location>
        <begin position="39"/>
        <end position="65"/>
    </location>
</feature>
<feature type="compositionally biased region" description="Basic and acidic residues" evidence="1">
    <location>
        <begin position="48"/>
        <end position="57"/>
    </location>
</feature>
<dbReference type="HOGENOM" id="CLU_2850384_0_0_1"/>
<proteinExistence type="predicted"/>
<dbReference type="AlphaFoldDB" id="A0A0D0DS51"/>
<reference evidence="3" key="2">
    <citation type="submission" date="2015-01" db="EMBL/GenBank/DDBJ databases">
        <title>Evolutionary Origins and Diversification of the Mycorrhizal Mutualists.</title>
        <authorList>
            <consortium name="DOE Joint Genome Institute"/>
            <consortium name="Mycorrhizal Genomics Consortium"/>
            <person name="Kohler A."/>
            <person name="Kuo A."/>
            <person name="Nagy L.G."/>
            <person name="Floudas D."/>
            <person name="Copeland A."/>
            <person name="Barry K.W."/>
            <person name="Cichocki N."/>
            <person name="Veneault-Fourrey C."/>
            <person name="LaButti K."/>
            <person name="Lindquist E.A."/>
            <person name="Lipzen A."/>
            <person name="Lundell T."/>
            <person name="Morin E."/>
            <person name="Murat C."/>
            <person name="Riley R."/>
            <person name="Ohm R."/>
            <person name="Sun H."/>
            <person name="Tunlid A."/>
            <person name="Henrissat B."/>
            <person name="Grigoriev I.V."/>
            <person name="Hibbett D.S."/>
            <person name="Martin F."/>
        </authorList>
    </citation>
    <scope>NUCLEOTIDE SEQUENCE [LARGE SCALE GENOMIC DNA]</scope>
    <source>
        <strain evidence="3">Ve08.2h10</strain>
    </source>
</reference>
<reference evidence="2 3" key="1">
    <citation type="submission" date="2014-04" db="EMBL/GenBank/DDBJ databases">
        <authorList>
            <consortium name="DOE Joint Genome Institute"/>
            <person name="Kuo A."/>
            <person name="Kohler A."/>
            <person name="Jargeat P."/>
            <person name="Nagy L.G."/>
            <person name="Floudas D."/>
            <person name="Copeland A."/>
            <person name="Barry K.W."/>
            <person name="Cichocki N."/>
            <person name="Veneault-Fourrey C."/>
            <person name="LaButti K."/>
            <person name="Lindquist E.A."/>
            <person name="Lipzen A."/>
            <person name="Lundell T."/>
            <person name="Morin E."/>
            <person name="Murat C."/>
            <person name="Sun H."/>
            <person name="Tunlid A."/>
            <person name="Henrissat B."/>
            <person name="Grigoriev I.V."/>
            <person name="Hibbett D.S."/>
            <person name="Martin F."/>
            <person name="Nordberg H.P."/>
            <person name="Cantor M.N."/>
            <person name="Hua S.X."/>
        </authorList>
    </citation>
    <scope>NUCLEOTIDE SEQUENCE [LARGE SCALE GENOMIC DNA]</scope>
    <source>
        <strain evidence="2 3">Ve08.2h10</strain>
    </source>
</reference>
<evidence type="ECO:0000313" key="2">
    <source>
        <dbReference type="EMBL" id="KIK90821.1"/>
    </source>
</evidence>
<evidence type="ECO:0000313" key="3">
    <source>
        <dbReference type="Proteomes" id="UP000054538"/>
    </source>
</evidence>
<protein>
    <submittedName>
        <fullName evidence="2">Uncharacterized protein</fullName>
    </submittedName>
</protein>
<keyword evidence="3" id="KW-1185">Reference proteome</keyword>
<accession>A0A0D0DS51</accession>
<dbReference type="InParanoid" id="A0A0D0DS51"/>